<sequence>MSCPYRHGPTTGGLAIRMCTTSRAQTHTHQPPGPRTKLPSLVQAGPPSARTAMNWDLDLDSGAAERALGGTRHVRGACASCRAGGAVR</sequence>
<dbReference type="EMBL" id="JAAALK010000082">
    <property type="protein sequence ID" value="KAG8085670.1"/>
    <property type="molecule type" value="Genomic_DNA"/>
</dbReference>
<comment type="caution">
    <text evidence="2">The sequence shown here is derived from an EMBL/GenBank/DDBJ whole genome shotgun (WGS) entry which is preliminary data.</text>
</comment>
<name>A0A8J5WAJ4_ZIZPA</name>
<dbReference type="AlphaFoldDB" id="A0A8J5WAJ4"/>
<organism evidence="2 4">
    <name type="scientific">Zizania palustris</name>
    <name type="common">Northern wild rice</name>
    <dbReference type="NCBI Taxonomy" id="103762"/>
    <lineage>
        <taxon>Eukaryota</taxon>
        <taxon>Viridiplantae</taxon>
        <taxon>Streptophyta</taxon>
        <taxon>Embryophyta</taxon>
        <taxon>Tracheophyta</taxon>
        <taxon>Spermatophyta</taxon>
        <taxon>Magnoliopsida</taxon>
        <taxon>Liliopsida</taxon>
        <taxon>Poales</taxon>
        <taxon>Poaceae</taxon>
        <taxon>BOP clade</taxon>
        <taxon>Oryzoideae</taxon>
        <taxon>Oryzeae</taxon>
        <taxon>Zizaniinae</taxon>
        <taxon>Zizania</taxon>
    </lineage>
</organism>
<keyword evidence="4" id="KW-1185">Reference proteome</keyword>
<gene>
    <name evidence="3" type="ORF">GUJ93_ZPchr0010g7541</name>
    <name evidence="2" type="ORF">GUJ93_ZPchr0010g7791</name>
</gene>
<reference evidence="2" key="2">
    <citation type="submission" date="2021-02" db="EMBL/GenBank/DDBJ databases">
        <authorList>
            <person name="Kimball J.A."/>
            <person name="Haas M.W."/>
            <person name="Macchietto M."/>
            <person name="Kono T."/>
            <person name="Duquette J."/>
            <person name="Shao M."/>
        </authorList>
    </citation>
    <scope>NUCLEOTIDE SEQUENCE</scope>
    <source>
        <tissue evidence="2">Fresh leaf tissue</tissue>
    </source>
</reference>
<reference evidence="2" key="1">
    <citation type="journal article" date="2021" name="bioRxiv">
        <title>Whole Genome Assembly and Annotation of Northern Wild Rice, Zizania palustris L., Supports a Whole Genome Duplication in the Zizania Genus.</title>
        <authorList>
            <person name="Haas M."/>
            <person name="Kono T."/>
            <person name="Macchietto M."/>
            <person name="Millas R."/>
            <person name="McGilp L."/>
            <person name="Shao M."/>
            <person name="Duquette J."/>
            <person name="Hirsch C.N."/>
            <person name="Kimball J."/>
        </authorList>
    </citation>
    <scope>NUCLEOTIDE SEQUENCE</scope>
    <source>
        <tissue evidence="2">Fresh leaf tissue</tissue>
    </source>
</reference>
<evidence type="ECO:0000313" key="2">
    <source>
        <dbReference type="EMBL" id="KAG8085670.1"/>
    </source>
</evidence>
<dbReference type="Proteomes" id="UP000729402">
    <property type="component" value="Unassembled WGS sequence"/>
</dbReference>
<feature type="region of interest" description="Disordered" evidence="1">
    <location>
        <begin position="20"/>
        <end position="47"/>
    </location>
</feature>
<protein>
    <submittedName>
        <fullName evidence="2">Uncharacterized protein</fullName>
    </submittedName>
</protein>
<accession>A0A8J5WAJ4</accession>
<proteinExistence type="predicted"/>
<dbReference type="EMBL" id="JAAALK010000082">
    <property type="protein sequence ID" value="KAG8085692.1"/>
    <property type="molecule type" value="Genomic_DNA"/>
</dbReference>
<evidence type="ECO:0000313" key="3">
    <source>
        <dbReference type="EMBL" id="KAG8085692.1"/>
    </source>
</evidence>
<feature type="compositionally biased region" description="Polar residues" evidence="1">
    <location>
        <begin position="20"/>
        <end position="29"/>
    </location>
</feature>
<evidence type="ECO:0000256" key="1">
    <source>
        <dbReference type="SAM" id="MobiDB-lite"/>
    </source>
</evidence>
<evidence type="ECO:0000313" key="4">
    <source>
        <dbReference type="Proteomes" id="UP000729402"/>
    </source>
</evidence>